<organism evidence="2">
    <name type="scientific">uncultured marine crenarchaeote HF4000_APKG2O16</name>
    <dbReference type="NCBI Taxonomy" id="455582"/>
    <lineage>
        <taxon>Archaea</taxon>
        <taxon>Nitrososphaerota</taxon>
        <taxon>Nitrososphaeria</taxon>
        <taxon>Nitrosopumilales</taxon>
        <taxon>environmental samples</taxon>
    </lineage>
</organism>
<reference evidence="2" key="1">
    <citation type="journal article" date="2008" name="ISME J.">
        <title>Genomic patterns of recombination, clonal divergence and environment in marine microbial populations.</title>
        <authorList>
            <person name="Konstantinidis K.T."/>
            <person name="Delong E.F."/>
        </authorList>
    </citation>
    <scope>NUCLEOTIDE SEQUENCE</scope>
</reference>
<feature type="transmembrane region" description="Helical" evidence="1">
    <location>
        <begin position="21"/>
        <end position="41"/>
    </location>
</feature>
<gene>
    <name evidence="2" type="ORF">ALOHA_HF4000APKG2O16ctg14g2</name>
</gene>
<accession>B3T743</accession>
<sequence>MRVIMEDKHQALNDARSTAMAITGITVGLWLWNTIDAMLFFPKDYGMYSVAPRINTSGLETYATSMNSKHF</sequence>
<keyword evidence="1" id="KW-1133">Transmembrane helix</keyword>
<evidence type="ECO:0000256" key="1">
    <source>
        <dbReference type="SAM" id="Phobius"/>
    </source>
</evidence>
<proteinExistence type="predicted"/>
<dbReference type="AlphaFoldDB" id="B3T743"/>
<keyword evidence="1" id="KW-0812">Transmembrane</keyword>
<evidence type="ECO:0000313" key="2">
    <source>
        <dbReference type="EMBL" id="ABZ08402.1"/>
    </source>
</evidence>
<dbReference type="EMBL" id="EU016627">
    <property type="protein sequence ID" value="ABZ08402.1"/>
    <property type="molecule type" value="Genomic_DNA"/>
</dbReference>
<protein>
    <submittedName>
        <fullName evidence="2">Uncharacterized protein</fullName>
    </submittedName>
</protein>
<name>B3T743_9ARCH</name>
<keyword evidence="1" id="KW-0472">Membrane</keyword>